<dbReference type="AlphaFoldDB" id="A0A2G5DFS9"/>
<name>A0A2G5DFS9_AQUCA</name>
<protein>
    <submittedName>
        <fullName evidence="1">Uncharacterized protein</fullName>
    </submittedName>
</protein>
<organism evidence="1 2">
    <name type="scientific">Aquilegia coerulea</name>
    <name type="common">Rocky mountain columbine</name>
    <dbReference type="NCBI Taxonomy" id="218851"/>
    <lineage>
        <taxon>Eukaryota</taxon>
        <taxon>Viridiplantae</taxon>
        <taxon>Streptophyta</taxon>
        <taxon>Embryophyta</taxon>
        <taxon>Tracheophyta</taxon>
        <taxon>Spermatophyta</taxon>
        <taxon>Magnoliopsida</taxon>
        <taxon>Ranunculales</taxon>
        <taxon>Ranunculaceae</taxon>
        <taxon>Thalictroideae</taxon>
        <taxon>Aquilegia</taxon>
    </lineage>
</organism>
<sequence>MVVLNKIRKKRKESLIYKIMEMVHRRYILARNKSHMVPPLACWLIWSLLRKTRCMILVKRLKRGILICSSVPRALSN</sequence>
<keyword evidence="2" id="KW-1185">Reference proteome</keyword>
<dbReference type="InParanoid" id="A0A2G5DFS9"/>
<dbReference type="EMBL" id="KZ305037">
    <property type="protein sequence ID" value="PIA42334.1"/>
    <property type="molecule type" value="Genomic_DNA"/>
</dbReference>
<accession>A0A2G5DFS9</accession>
<proteinExistence type="predicted"/>
<evidence type="ECO:0000313" key="2">
    <source>
        <dbReference type="Proteomes" id="UP000230069"/>
    </source>
</evidence>
<reference evidence="1 2" key="1">
    <citation type="submission" date="2017-09" db="EMBL/GenBank/DDBJ databases">
        <title>WGS assembly of Aquilegia coerulea Goldsmith.</title>
        <authorList>
            <person name="Hodges S."/>
            <person name="Kramer E."/>
            <person name="Nordborg M."/>
            <person name="Tomkins J."/>
            <person name="Borevitz J."/>
            <person name="Derieg N."/>
            <person name="Yan J."/>
            <person name="Mihaltcheva S."/>
            <person name="Hayes R.D."/>
            <person name="Rokhsar D."/>
        </authorList>
    </citation>
    <scope>NUCLEOTIDE SEQUENCE [LARGE SCALE GENOMIC DNA]</scope>
    <source>
        <strain evidence="2">cv. Goldsmith</strain>
    </source>
</reference>
<gene>
    <name evidence="1" type="ORF">AQUCO_02000053v1</name>
</gene>
<evidence type="ECO:0000313" key="1">
    <source>
        <dbReference type="EMBL" id="PIA42334.1"/>
    </source>
</evidence>
<dbReference type="Proteomes" id="UP000230069">
    <property type="component" value="Unassembled WGS sequence"/>
</dbReference>